<gene>
    <name evidence="1" type="ORF">SNE35_24850</name>
</gene>
<name>A0ABU5DN73_9BURK</name>
<protein>
    <submittedName>
        <fullName evidence="1">Uncharacterized protein</fullName>
    </submittedName>
</protein>
<comment type="caution">
    <text evidence="1">The sequence shown here is derived from an EMBL/GenBank/DDBJ whole genome shotgun (WGS) entry which is preliminary data.</text>
</comment>
<dbReference type="RefSeq" id="WP_320425710.1">
    <property type="nucleotide sequence ID" value="NZ_JAXCLA010000008.1"/>
</dbReference>
<sequence>MSRNATIRAEFQRFVGDKEYRRFLVVGVSSRLRFWQERLVSAFVQSAAGLSATPEEVVIALRVCEVHGDELIEGSVPGVAAEIDYAPSDEARTKFPKADSDPVGLGSGAGERAVPVWYCPSCRRLREAWLQRANYSIQRTAYGDR</sequence>
<evidence type="ECO:0000313" key="2">
    <source>
        <dbReference type="Proteomes" id="UP001285263"/>
    </source>
</evidence>
<keyword evidence="2" id="KW-1185">Reference proteome</keyword>
<dbReference type="Proteomes" id="UP001285263">
    <property type="component" value="Unassembled WGS sequence"/>
</dbReference>
<proteinExistence type="predicted"/>
<organism evidence="1 2">
    <name type="scientific">Roseateles agri</name>
    <dbReference type="NCBI Taxonomy" id="3098619"/>
    <lineage>
        <taxon>Bacteria</taxon>
        <taxon>Pseudomonadati</taxon>
        <taxon>Pseudomonadota</taxon>
        <taxon>Betaproteobacteria</taxon>
        <taxon>Burkholderiales</taxon>
        <taxon>Sphaerotilaceae</taxon>
        <taxon>Roseateles</taxon>
    </lineage>
</organism>
<accession>A0ABU5DN73</accession>
<dbReference type="EMBL" id="JAXCLA010000008">
    <property type="protein sequence ID" value="MDY0747756.1"/>
    <property type="molecule type" value="Genomic_DNA"/>
</dbReference>
<evidence type="ECO:0000313" key="1">
    <source>
        <dbReference type="EMBL" id="MDY0747756.1"/>
    </source>
</evidence>
<reference evidence="1 2" key="1">
    <citation type="submission" date="2023-11" db="EMBL/GenBank/DDBJ databases">
        <title>Paucibacter sp. nov., isolated from fresh soil in Korea.</title>
        <authorList>
            <person name="Le N.T.T."/>
        </authorList>
    </citation>
    <scope>NUCLEOTIDE SEQUENCE [LARGE SCALE GENOMIC DNA]</scope>
    <source>
        <strain evidence="1 2">R3-3</strain>
    </source>
</reference>